<evidence type="ECO:0000313" key="7">
    <source>
        <dbReference type="Proteomes" id="UP000634134"/>
    </source>
</evidence>
<protein>
    <submittedName>
        <fullName evidence="6">TetR/AcrR family transcriptional regulator</fullName>
    </submittedName>
</protein>
<accession>A0ABR9W9S4</accession>
<comment type="caution">
    <text evidence="6">The sequence shown here is derived from an EMBL/GenBank/DDBJ whole genome shotgun (WGS) entry which is preliminary data.</text>
</comment>
<dbReference type="InterPro" id="IPR001647">
    <property type="entry name" value="HTH_TetR"/>
</dbReference>
<evidence type="ECO:0000256" key="2">
    <source>
        <dbReference type="ARBA" id="ARBA00023125"/>
    </source>
</evidence>
<feature type="DNA-binding region" description="H-T-H motif" evidence="4">
    <location>
        <begin position="28"/>
        <end position="47"/>
    </location>
</feature>
<sequence>MSKAEKSRQYIIEKTAPLFNTKGVAGTAVSDIMQATQMAKGSLYVHFENKEELTYCAVDWNLQQFIDRVSAETEKFNSPKAKFFGMLDYLGDPLNPPVQGGCPMMNFGMESDDTSPVIRNKVYETICIVQQYMIDILEEGVKTGAFNADWNYKEFAIKAYAMVEGGILVARVSQNITQMQVLINLLKRELTEQTREI</sequence>
<evidence type="ECO:0000313" key="6">
    <source>
        <dbReference type="EMBL" id="MBE9461889.1"/>
    </source>
</evidence>
<dbReference type="Proteomes" id="UP000634134">
    <property type="component" value="Unassembled WGS sequence"/>
</dbReference>
<reference evidence="7" key="1">
    <citation type="submission" date="2023-07" db="EMBL/GenBank/DDBJ databases">
        <title>Dyadobacter sp. nov 'subterranea' isolated from contaminted grondwater.</title>
        <authorList>
            <person name="Szabo I."/>
            <person name="Al-Omari J."/>
            <person name="Szerdahelyi S.G."/>
            <person name="Rado J."/>
        </authorList>
    </citation>
    <scope>NUCLEOTIDE SEQUENCE [LARGE SCALE GENOMIC DNA]</scope>
    <source>
        <strain evidence="7">UP-52</strain>
    </source>
</reference>
<evidence type="ECO:0000259" key="5">
    <source>
        <dbReference type="PROSITE" id="PS50977"/>
    </source>
</evidence>
<keyword evidence="7" id="KW-1185">Reference proteome</keyword>
<keyword evidence="3" id="KW-0804">Transcription</keyword>
<dbReference type="InterPro" id="IPR011075">
    <property type="entry name" value="TetR_C"/>
</dbReference>
<dbReference type="PANTHER" id="PTHR47506:SF3">
    <property type="entry name" value="HTH-TYPE TRANSCRIPTIONAL REGULATOR LMRA"/>
    <property type="match status" value="1"/>
</dbReference>
<organism evidence="6 7">
    <name type="scientific">Dyadobacter subterraneus</name>
    <dbReference type="NCBI Taxonomy" id="2773304"/>
    <lineage>
        <taxon>Bacteria</taxon>
        <taxon>Pseudomonadati</taxon>
        <taxon>Bacteroidota</taxon>
        <taxon>Cytophagia</taxon>
        <taxon>Cytophagales</taxon>
        <taxon>Spirosomataceae</taxon>
        <taxon>Dyadobacter</taxon>
    </lineage>
</organism>
<evidence type="ECO:0000256" key="4">
    <source>
        <dbReference type="PROSITE-ProRule" id="PRU00335"/>
    </source>
</evidence>
<gene>
    <name evidence="6" type="ORF">IEE83_08340</name>
</gene>
<proteinExistence type="predicted"/>
<dbReference type="InterPro" id="IPR036271">
    <property type="entry name" value="Tet_transcr_reg_TetR-rel_C_sf"/>
</dbReference>
<keyword evidence="2 4" id="KW-0238">DNA-binding</keyword>
<feature type="domain" description="HTH tetR-type" evidence="5">
    <location>
        <begin position="5"/>
        <end position="65"/>
    </location>
</feature>
<evidence type="ECO:0000256" key="1">
    <source>
        <dbReference type="ARBA" id="ARBA00023015"/>
    </source>
</evidence>
<evidence type="ECO:0000256" key="3">
    <source>
        <dbReference type="ARBA" id="ARBA00023163"/>
    </source>
</evidence>
<dbReference type="EMBL" id="JACYGY010000001">
    <property type="protein sequence ID" value="MBE9461889.1"/>
    <property type="molecule type" value="Genomic_DNA"/>
</dbReference>
<dbReference type="RefSeq" id="WP_194120135.1">
    <property type="nucleotide sequence ID" value="NZ_JACYGY010000001.1"/>
</dbReference>
<dbReference type="SUPFAM" id="SSF48498">
    <property type="entry name" value="Tetracyclin repressor-like, C-terminal domain"/>
    <property type="match status" value="1"/>
</dbReference>
<dbReference type="Gene3D" id="1.10.357.10">
    <property type="entry name" value="Tetracycline Repressor, domain 2"/>
    <property type="match status" value="1"/>
</dbReference>
<dbReference type="PRINTS" id="PR00455">
    <property type="entry name" value="HTHTETR"/>
</dbReference>
<name>A0ABR9W9S4_9BACT</name>
<dbReference type="PROSITE" id="PS50977">
    <property type="entry name" value="HTH_TETR_2"/>
    <property type="match status" value="1"/>
</dbReference>
<keyword evidence="1" id="KW-0805">Transcription regulation</keyword>
<dbReference type="Pfam" id="PF16925">
    <property type="entry name" value="TetR_C_13"/>
    <property type="match status" value="1"/>
</dbReference>
<dbReference type="InterPro" id="IPR009057">
    <property type="entry name" value="Homeodomain-like_sf"/>
</dbReference>
<dbReference type="PANTHER" id="PTHR47506">
    <property type="entry name" value="TRANSCRIPTIONAL REGULATORY PROTEIN"/>
    <property type="match status" value="1"/>
</dbReference>
<dbReference type="SUPFAM" id="SSF46689">
    <property type="entry name" value="Homeodomain-like"/>
    <property type="match status" value="1"/>
</dbReference>
<dbReference type="Pfam" id="PF00440">
    <property type="entry name" value="TetR_N"/>
    <property type="match status" value="1"/>
</dbReference>